<evidence type="ECO:0000313" key="1">
    <source>
        <dbReference type="EMBL" id="MFC1851308.1"/>
    </source>
</evidence>
<keyword evidence="2" id="KW-1185">Reference proteome</keyword>
<comment type="caution">
    <text evidence="1">The sequence shown here is derived from an EMBL/GenBank/DDBJ whole genome shotgun (WGS) entry which is preliminary data.</text>
</comment>
<dbReference type="EMBL" id="JBHPBY010000176">
    <property type="protein sequence ID" value="MFC1851308.1"/>
    <property type="molecule type" value="Genomic_DNA"/>
</dbReference>
<organism evidence="1 2">
    <name type="scientific">candidate division CSSED10-310 bacterium</name>
    <dbReference type="NCBI Taxonomy" id="2855610"/>
    <lineage>
        <taxon>Bacteria</taxon>
        <taxon>Bacteria division CSSED10-310</taxon>
    </lineage>
</organism>
<evidence type="ECO:0008006" key="3">
    <source>
        <dbReference type="Google" id="ProtNLM"/>
    </source>
</evidence>
<reference evidence="1 2" key="1">
    <citation type="submission" date="2024-09" db="EMBL/GenBank/DDBJ databases">
        <title>Laminarin stimulates single cell rates of sulfate reduction while oxygen inhibits transcriptomic activity in coastal marine sediment.</title>
        <authorList>
            <person name="Lindsay M."/>
            <person name="Orcutt B."/>
            <person name="Emerson D."/>
            <person name="Stepanauskas R."/>
            <person name="D'Angelo T."/>
        </authorList>
    </citation>
    <scope>NUCLEOTIDE SEQUENCE [LARGE SCALE GENOMIC DNA]</scope>
    <source>
        <strain evidence="1">SAG AM-311-K15</strain>
    </source>
</reference>
<protein>
    <recommendedName>
        <fullName evidence="3">Aminopeptidase</fullName>
    </recommendedName>
</protein>
<evidence type="ECO:0000313" key="2">
    <source>
        <dbReference type="Proteomes" id="UP001594351"/>
    </source>
</evidence>
<gene>
    <name evidence="1" type="ORF">ACFL27_14015</name>
</gene>
<dbReference type="Proteomes" id="UP001594351">
    <property type="component" value="Unassembled WGS sequence"/>
</dbReference>
<sequence>MKLEYDLKKLYLDAFAPQAGEKVWFINDYTMYEQATEGQTHRQEMTKMWHEVMTDLAVLVGLSVEPIITIDIRDPAPGQFEADAYHNSAPLELTPIMDSWGERDIVIAITGPSITGELVRRLGKQSFRFGSAPNVRIDFEGYKADYSLIPLRFAAITDRMAKSSAAEMTFRLDHEIWKCTLDLRGQRYLFKENGAAHRPGEFINLPSGCANIQPYSGIEGDIRGDSRSEGTIPAIIDDELVLYTIRQNIIVDITGEGEQAAKEKAHILESGHPELTLITKLGLGVNDEARCNGTHVGDEKTMGMHWGYGPKKHFPDTIWAEHPIQMDLDFVYPDERREAIFRNNFYSPKLGDIFQ</sequence>
<proteinExistence type="predicted"/>
<accession>A0ABV6YZ19</accession>
<name>A0ABV6YZ19_UNCC1</name>